<feature type="signal peptide" evidence="1">
    <location>
        <begin position="1"/>
        <end position="17"/>
    </location>
</feature>
<name>A0A414M8K2_9BACE</name>
<evidence type="ECO:0008006" key="9">
    <source>
        <dbReference type="Google" id="ProtNLM"/>
    </source>
</evidence>
<sequence>MKLNKFFMLGLAGLAFAACSNEDEVGNDLSQNSKTITVKIETGGYTTRASGDEAWTDGTNNNQSPITVNTVTLYLLDKDGAIVDTKILENKSSDTFHGVSGTVTKIAAVANCQPTASGTWANVVAETFDVADYQTAENAPVYAEAVDITYKNTDTQEGYPMYEATLQLATKMSRIELSGNLQCTNLAESAYKTLTLEYVGINGANTKFTLKGIGSEPHPVTSNLTGFPDLTPDTGTPTAFYDAAATPAPVLNDKNTPVALGTSYGYSVCGMPELLLRFNSEPVDDVKEGYIIYDPAYLKITGFKTADGNVVAMESGKIYQITDLEFTEEDITTLEKDKICITATVRVAPWDIVAVEPSYGE</sequence>
<evidence type="ECO:0000313" key="8">
    <source>
        <dbReference type="Proteomes" id="UP000335496"/>
    </source>
</evidence>
<protein>
    <recommendedName>
        <fullName evidence="9">Fimbrillin family protein</fullName>
    </recommendedName>
</protein>
<evidence type="ECO:0000313" key="2">
    <source>
        <dbReference type="EMBL" id="KAA5273463.1"/>
    </source>
</evidence>
<reference evidence="2 8" key="2">
    <citation type="journal article" date="2019" name="Nat. Med.">
        <title>A library of human gut bacterial isolates paired with longitudinal multiomics data enables mechanistic microbiome research.</title>
        <authorList>
            <person name="Poyet M."/>
            <person name="Groussin M."/>
            <person name="Gibbons S.M."/>
            <person name="Avila-Pacheco J."/>
            <person name="Jiang X."/>
            <person name="Kearney S.M."/>
            <person name="Perrotta A.R."/>
            <person name="Berdy B."/>
            <person name="Zhao S."/>
            <person name="Lieberman T.D."/>
            <person name="Swanson P.K."/>
            <person name="Smith M."/>
            <person name="Roesemann S."/>
            <person name="Alexander J.E."/>
            <person name="Rich S.A."/>
            <person name="Livny J."/>
            <person name="Vlamakis H."/>
            <person name="Clish C."/>
            <person name="Bullock K."/>
            <person name="Deik A."/>
            <person name="Scott J."/>
            <person name="Pierce K.A."/>
            <person name="Xavier R.J."/>
            <person name="Alm E.J."/>
        </authorList>
    </citation>
    <scope>NUCLEOTIDE SEQUENCE [LARGE SCALE GENOMIC DNA]</scope>
    <source>
        <strain evidence="2 8">BIOML-A1</strain>
    </source>
</reference>
<dbReference type="EMBL" id="CP072227">
    <property type="protein sequence ID" value="QUT43717.1"/>
    <property type="molecule type" value="Genomic_DNA"/>
</dbReference>
<feature type="chain" id="PRO_5044602548" description="Fimbrillin family protein" evidence="1">
    <location>
        <begin position="18"/>
        <end position="361"/>
    </location>
</feature>
<keyword evidence="1" id="KW-0732">Signal</keyword>
<evidence type="ECO:0000313" key="3">
    <source>
        <dbReference type="EMBL" id="QUT43717.1"/>
    </source>
</evidence>
<reference evidence="5 7" key="3">
    <citation type="journal article" date="2019" name="Science, e1252229">
        <title>Invertible promoters mediate bacterial phase variation, antibiotic resistance, and host adaptation in the gut.</title>
        <authorList>
            <person name="Jiang X."/>
            <person name="Hall A.B."/>
            <person name="Arthur T.D."/>
            <person name="Plichta D.R."/>
            <person name="Covington C.T."/>
            <person name="Poyet M."/>
            <person name="Crothers J."/>
            <person name="Moses P.L."/>
            <person name="Tolonen A.C."/>
            <person name="Vlamakis H."/>
            <person name="Alm E.J."/>
            <person name="Xavier R.J."/>
        </authorList>
    </citation>
    <scope>NUCLEOTIDE SEQUENCE [LARGE SCALE GENOMIC DNA]</scope>
    <source>
        <strain evidence="5">Bj_0095</strain>
        <strain evidence="7">bj_0095</strain>
    </source>
</reference>
<evidence type="ECO:0000313" key="6">
    <source>
        <dbReference type="Proteomes" id="UP000283538"/>
    </source>
</evidence>
<dbReference type="RefSeq" id="WP_004292686.1">
    <property type="nucleotide sequence ID" value="NZ_CP072227.1"/>
</dbReference>
<dbReference type="PROSITE" id="PS51257">
    <property type="entry name" value="PROKAR_LIPOPROTEIN"/>
    <property type="match status" value="1"/>
</dbReference>
<dbReference type="EMBL" id="QSLA01000014">
    <property type="protein sequence ID" value="RHF06850.1"/>
    <property type="molecule type" value="Genomic_DNA"/>
</dbReference>
<reference evidence="4 6" key="1">
    <citation type="submission" date="2018-08" db="EMBL/GenBank/DDBJ databases">
        <title>A genome reference for cultivated species of the human gut microbiota.</title>
        <authorList>
            <person name="Zou Y."/>
            <person name="Xue W."/>
            <person name="Luo G."/>
        </authorList>
    </citation>
    <scope>NUCLEOTIDE SEQUENCE [LARGE SCALE GENOMIC DNA]</scope>
    <source>
        <strain evidence="4 6">AM26-26AC</strain>
    </source>
</reference>
<organism evidence="4 6">
    <name type="scientific">Bacteroides eggerthii</name>
    <dbReference type="NCBI Taxonomy" id="28111"/>
    <lineage>
        <taxon>Bacteria</taxon>
        <taxon>Pseudomonadati</taxon>
        <taxon>Bacteroidota</taxon>
        <taxon>Bacteroidia</taxon>
        <taxon>Bacteroidales</taxon>
        <taxon>Bacteroidaceae</taxon>
        <taxon>Bacteroides</taxon>
    </lineage>
</organism>
<dbReference type="EMBL" id="VVZX01000014">
    <property type="protein sequence ID" value="KAA5273463.1"/>
    <property type="molecule type" value="Genomic_DNA"/>
</dbReference>
<evidence type="ECO:0000256" key="1">
    <source>
        <dbReference type="SAM" id="SignalP"/>
    </source>
</evidence>
<reference evidence="3" key="4">
    <citation type="journal article" date="2021" name="PLoS Genet.">
        <title>Mobile Type VI secretion system loci of the gut Bacteroidales display extensive intra-ecosystem transfer, multi-species spread and geographical clustering.</title>
        <authorList>
            <person name="Garcia-Bayona L."/>
            <person name="Coyne M.J."/>
            <person name="Comstock L.E."/>
        </authorList>
    </citation>
    <scope>NUCLEOTIDE SEQUENCE</scope>
    <source>
        <strain evidence="3">CL11T00C20</strain>
    </source>
</reference>
<evidence type="ECO:0000313" key="5">
    <source>
        <dbReference type="EMBL" id="RYT73135.1"/>
    </source>
</evidence>
<accession>A0A414M8K2</accession>
<dbReference type="Proteomes" id="UP000335496">
    <property type="component" value="Unassembled WGS sequence"/>
</dbReference>
<dbReference type="Proteomes" id="UP000283538">
    <property type="component" value="Unassembled WGS sequence"/>
</dbReference>
<dbReference type="EMBL" id="RCXL01000015">
    <property type="protein sequence ID" value="RYT73135.1"/>
    <property type="molecule type" value="Genomic_DNA"/>
</dbReference>
<evidence type="ECO:0000313" key="4">
    <source>
        <dbReference type="EMBL" id="RHF06850.1"/>
    </source>
</evidence>
<dbReference type="AlphaFoldDB" id="A0A414M8K2"/>
<proteinExistence type="predicted"/>
<keyword evidence="8" id="KW-1185">Reference proteome</keyword>
<dbReference type="Proteomes" id="UP000679226">
    <property type="component" value="Chromosome"/>
</dbReference>
<evidence type="ECO:0000313" key="7">
    <source>
        <dbReference type="Proteomes" id="UP000291917"/>
    </source>
</evidence>
<gene>
    <name evidence="4" type="ORF">DW701_12490</name>
    <name evidence="5" type="ORF">EAJ03_10725</name>
    <name evidence="2" type="ORF">F2Z23_11310</name>
    <name evidence="3" type="ORF">INE88_00499</name>
</gene>
<dbReference type="KEGG" id="beg:INE88_00499"/>
<dbReference type="Proteomes" id="UP000291917">
    <property type="component" value="Unassembled WGS sequence"/>
</dbReference>